<sequence length="114" mass="12775">MHQYSLSLRRKSLALMLVVCAAALLWGPGKATAFSSDVDQCIGKYTFTGQPRLARNALKAACVCSEDDTGGNQCYRWPEKRIDCIKKHMPTATDNNAARQVNLYCNRQARLRHN</sequence>
<dbReference type="AlphaFoldDB" id="A0A7M3MIQ2"/>
<dbReference type="EMBL" id="QMIE01000002">
    <property type="protein sequence ID" value="TVM19449.1"/>
    <property type="molecule type" value="Genomic_DNA"/>
</dbReference>
<proteinExistence type="predicted"/>
<feature type="signal peptide" evidence="1">
    <location>
        <begin position="1"/>
        <end position="33"/>
    </location>
</feature>
<keyword evidence="1" id="KW-0732">Signal</keyword>
<evidence type="ECO:0000313" key="3">
    <source>
        <dbReference type="Proteomes" id="UP000448292"/>
    </source>
</evidence>
<accession>A0A7M3MIQ2</accession>
<reference evidence="2 3" key="1">
    <citation type="submission" date="2018-06" db="EMBL/GenBank/DDBJ databases">
        <title>Complete genome of Desulfovibrio indonesiensis P37SLT.</title>
        <authorList>
            <person name="Crispim J.S."/>
            <person name="Vidigal P.M.P."/>
            <person name="Silva L.C.F."/>
            <person name="Laguardia C.N."/>
            <person name="Araujo L.C."/>
            <person name="Dias R.S."/>
            <person name="Sousa M.P."/>
            <person name="Paula S.O."/>
            <person name="Silva C."/>
        </authorList>
    </citation>
    <scope>NUCLEOTIDE SEQUENCE [LARGE SCALE GENOMIC DNA]</scope>
    <source>
        <strain evidence="2 3">P37SLT</strain>
    </source>
</reference>
<evidence type="ECO:0000313" key="2">
    <source>
        <dbReference type="EMBL" id="TVM19449.1"/>
    </source>
</evidence>
<feature type="chain" id="PRO_5029757505" evidence="1">
    <location>
        <begin position="34"/>
        <end position="114"/>
    </location>
</feature>
<organism evidence="2 3">
    <name type="scientific">Oceanidesulfovibrio indonesiensis</name>
    <dbReference type="NCBI Taxonomy" id="54767"/>
    <lineage>
        <taxon>Bacteria</taxon>
        <taxon>Pseudomonadati</taxon>
        <taxon>Thermodesulfobacteriota</taxon>
        <taxon>Desulfovibrionia</taxon>
        <taxon>Desulfovibrionales</taxon>
        <taxon>Desulfovibrionaceae</taxon>
        <taxon>Oceanidesulfovibrio</taxon>
    </lineage>
</organism>
<comment type="caution">
    <text evidence="2">The sequence shown here is derived from an EMBL/GenBank/DDBJ whole genome shotgun (WGS) entry which is preliminary data.</text>
</comment>
<dbReference type="OrthoDB" id="9890955at2"/>
<dbReference type="Proteomes" id="UP000448292">
    <property type="component" value="Unassembled WGS sequence"/>
</dbReference>
<protein>
    <submittedName>
        <fullName evidence="2">Uncharacterized protein</fullName>
    </submittedName>
</protein>
<name>A0A7M3MIQ2_9BACT</name>
<gene>
    <name evidence="2" type="ORF">DPQ33_03565</name>
</gene>
<evidence type="ECO:0000256" key="1">
    <source>
        <dbReference type="SAM" id="SignalP"/>
    </source>
</evidence>
<keyword evidence="3" id="KW-1185">Reference proteome</keyword>
<dbReference type="RefSeq" id="WP_144301805.1">
    <property type="nucleotide sequence ID" value="NZ_QMIE01000002.1"/>
</dbReference>